<name>A0A6N9NL37_9FLAO</name>
<dbReference type="PROSITE" id="PS50093">
    <property type="entry name" value="PKD"/>
    <property type="match status" value="6"/>
</dbReference>
<protein>
    <submittedName>
        <fullName evidence="8">PKD domain-containing protein</fullName>
    </submittedName>
</protein>
<dbReference type="InterPro" id="IPR022409">
    <property type="entry name" value="PKD/Chitinase_dom"/>
</dbReference>
<feature type="domain" description="PKD" evidence="7">
    <location>
        <begin position="416"/>
        <end position="464"/>
    </location>
</feature>
<dbReference type="GO" id="GO:0005886">
    <property type="term" value="C:plasma membrane"/>
    <property type="evidence" value="ECO:0007669"/>
    <property type="project" value="TreeGrafter"/>
</dbReference>
<dbReference type="Gene3D" id="2.60.40.10">
    <property type="entry name" value="Immunoglobulins"/>
    <property type="match status" value="6"/>
</dbReference>
<keyword evidence="2" id="KW-0812">Transmembrane</keyword>
<dbReference type="PANTHER" id="PTHR46730:SF4">
    <property type="entry name" value="POLYCYSTIC KIDNEY DISEASE PROTEIN 1-LIKE 1"/>
    <property type="match status" value="1"/>
</dbReference>
<dbReference type="NCBIfam" id="TIGR04183">
    <property type="entry name" value="Por_Secre_tail"/>
    <property type="match status" value="1"/>
</dbReference>
<evidence type="ECO:0000256" key="3">
    <source>
        <dbReference type="ARBA" id="ARBA00022729"/>
    </source>
</evidence>
<dbReference type="InterPro" id="IPR013783">
    <property type="entry name" value="Ig-like_fold"/>
</dbReference>
<dbReference type="EMBL" id="WWNE01000006">
    <property type="protein sequence ID" value="NBG65950.1"/>
    <property type="molecule type" value="Genomic_DNA"/>
</dbReference>
<comment type="subcellular location">
    <subcellularLocation>
        <location evidence="1">Membrane</location>
        <topology evidence="1">Multi-pass membrane protein</topology>
    </subcellularLocation>
</comment>
<keyword evidence="4" id="KW-0677">Repeat</keyword>
<dbReference type="AlphaFoldDB" id="A0A6N9NL37"/>
<dbReference type="InterPro" id="IPR026444">
    <property type="entry name" value="Secre_tail"/>
</dbReference>
<keyword evidence="3" id="KW-0732">Signal</keyword>
<reference evidence="8 9" key="1">
    <citation type="submission" date="2019-12" db="EMBL/GenBank/DDBJ databases">
        <authorList>
            <person name="Zhao J."/>
        </authorList>
    </citation>
    <scope>NUCLEOTIDE SEQUENCE [LARGE SCALE GENOMIC DNA]</scope>
    <source>
        <strain evidence="8 9">S-15</strain>
    </source>
</reference>
<feature type="domain" description="PKD" evidence="7">
    <location>
        <begin position="258"/>
        <end position="303"/>
    </location>
</feature>
<feature type="domain" description="PKD" evidence="7">
    <location>
        <begin position="33"/>
        <end position="68"/>
    </location>
</feature>
<evidence type="ECO:0000256" key="6">
    <source>
        <dbReference type="ARBA" id="ARBA00023136"/>
    </source>
</evidence>
<dbReference type="Proteomes" id="UP000470771">
    <property type="component" value="Unassembled WGS sequence"/>
</dbReference>
<evidence type="ECO:0000256" key="2">
    <source>
        <dbReference type="ARBA" id="ARBA00022692"/>
    </source>
</evidence>
<keyword evidence="6" id="KW-0472">Membrane</keyword>
<dbReference type="InterPro" id="IPR035986">
    <property type="entry name" value="PKD_dom_sf"/>
</dbReference>
<dbReference type="Pfam" id="PF18911">
    <property type="entry name" value="PKD_4"/>
    <property type="match status" value="6"/>
</dbReference>
<keyword evidence="9" id="KW-1185">Reference proteome</keyword>
<dbReference type="RefSeq" id="WP_160632903.1">
    <property type="nucleotide sequence ID" value="NZ_WWNE01000006.1"/>
</dbReference>
<evidence type="ECO:0000313" key="8">
    <source>
        <dbReference type="EMBL" id="NBG65950.1"/>
    </source>
</evidence>
<dbReference type="InterPro" id="IPR000601">
    <property type="entry name" value="PKD_dom"/>
</dbReference>
<evidence type="ECO:0000256" key="4">
    <source>
        <dbReference type="ARBA" id="ARBA00022737"/>
    </source>
</evidence>
<accession>A0A6N9NL37</accession>
<dbReference type="SUPFAM" id="SSF49299">
    <property type="entry name" value="PKD domain"/>
    <property type="match status" value="6"/>
</dbReference>
<proteinExistence type="predicted"/>
<feature type="domain" description="PKD" evidence="7">
    <location>
        <begin position="349"/>
        <end position="400"/>
    </location>
</feature>
<dbReference type="CDD" id="cd00146">
    <property type="entry name" value="PKD"/>
    <property type="match status" value="5"/>
</dbReference>
<evidence type="ECO:0000313" key="9">
    <source>
        <dbReference type="Proteomes" id="UP000470771"/>
    </source>
</evidence>
<dbReference type="Pfam" id="PF18962">
    <property type="entry name" value="Por_Secre_tail"/>
    <property type="match status" value="1"/>
</dbReference>
<evidence type="ECO:0000259" key="7">
    <source>
        <dbReference type="PROSITE" id="PS50093"/>
    </source>
</evidence>
<dbReference type="GO" id="GO:0005261">
    <property type="term" value="F:monoatomic cation channel activity"/>
    <property type="evidence" value="ECO:0007669"/>
    <property type="project" value="TreeGrafter"/>
</dbReference>
<sequence>MSAQNCQADFYFWSQNLTVQFIDSSFSSLGNHSFYWDFDDGSSDTIANPSHTYSQSGTYFVSLLIADSNCTDTIWKQVTVSSPCIADYSYQVFDTTGEVGFTNLTTPSNGLTYQWDFGDGSPIDTAKSPIHYFPGPGVYLVQLIAIGNGLTCTHLDTVYVNYCKASFVSQSDTNGVAQFINTSLPNQFSTIFLWKFGDGDSSYTVSPSHNYSASGVYNVKLYMADTISNCLATHYDSLVINISPKCEAGFLYSANKDTISFQNTSTPFTSIFYDFGDGNSSTTENPLHVYGQPGTYIVCQTVTYQGHCSDVYCDTISIVGDCKSGFNFSILGDTVQIQNTATNYNRLVYYFGDGDSSTMENPIHLYQNSGTYTIQQIVYNDSIACSDTTSKTISVTISTSCVAKYIVAIDTTEIGTLYLVNESSNVPSHQYLWDFGDGTTSTNRTPTHQYSENKAYKICLTVSDVSMNCTSTYCDSVGLDSTGNILKSGGFKLKVLNGGFIGVEENTTMSGLKVYPNPTADFIEIEFNSILTNTTYSIIGIDGSLKVEGNLSLIKNRIDLQHLSEGLYFLMINYGNEIVTRKVIKQ</sequence>
<gene>
    <name evidence="8" type="ORF">GQN54_07445</name>
</gene>
<evidence type="ECO:0000256" key="5">
    <source>
        <dbReference type="ARBA" id="ARBA00022989"/>
    </source>
</evidence>
<dbReference type="GO" id="GO:0006816">
    <property type="term" value="P:calcium ion transport"/>
    <property type="evidence" value="ECO:0007669"/>
    <property type="project" value="TreeGrafter"/>
</dbReference>
<feature type="domain" description="PKD" evidence="7">
    <location>
        <begin position="98"/>
        <end position="145"/>
    </location>
</feature>
<dbReference type="PANTHER" id="PTHR46730">
    <property type="entry name" value="POLYCYSTIN-1"/>
    <property type="match status" value="1"/>
</dbReference>
<evidence type="ECO:0000256" key="1">
    <source>
        <dbReference type="ARBA" id="ARBA00004141"/>
    </source>
</evidence>
<dbReference type="SMART" id="SM00089">
    <property type="entry name" value="PKD"/>
    <property type="match status" value="6"/>
</dbReference>
<keyword evidence="5" id="KW-1133">Transmembrane helix</keyword>
<comment type="caution">
    <text evidence="8">The sequence shown here is derived from an EMBL/GenBank/DDBJ whole genome shotgun (WGS) entry which is preliminary data.</text>
</comment>
<organism evidence="8 9">
    <name type="scientific">Acidiluteibacter ferrifornacis</name>
    <dbReference type="NCBI Taxonomy" id="2692424"/>
    <lineage>
        <taxon>Bacteria</taxon>
        <taxon>Pseudomonadati</taxon>
        <taxon>Bacteroidota</taxon>
        <taxon>Flavobacteriia</taxon>
        <taxon>Flavobacteriales</taxon>
        <taxon>Cryomorphaceae</taxon>
        <taxon>Acidiluteibacter</taxon>
    </lineage>
</organism>
<feature type="domain" description="PKD" evidence="7">
    <location>
        <begin position="192"/>
        <end position="239"/>
    </location>
</feature>